<evidence type="ECO:0000313" key="4">
    <source>
        <dbReference type="Proteomes" id="UP000467840"/>
    </source>
</evidence>
<protein>
    <recommendedName>
        <fullName evidence="2">Retrotransposon gag domain-containing protein</fullName>
    </recommendedName>
</protein>
<feature type="region of interest" description="Disordered" evidence="1">
    <location>
        <begin position="345"/>
        <end position="364"/>
    </location>
</feature>
<comment type="caution">
    <text evidence="3">The sequence shown here is derived from an EMBL/GenBank/DDBJ whole genome shotgun (WGS) entry which is preliminary data.</text>
</comment>
<evidence type="ECO:0000313" key="3">
    <source>
        <dbReference type="EMBL" id="KAF2289912.1"/>
    </source>
</evidence>
<dbReference type="Pfam" id="PF03732">
    <property type="entry name" value="Retrotrans_gag"/>
    <property type="match status" value="1"/>
</dbReference>
<evidence type="ECO:0000256" key="1">
    <source>
        <dbReference type="SAM" id="MobiDB-lite"/>
    </source>
</evidence>
<feature type="domain" description="Retrotransposon gag" evidence="2">
    <location>
        <begin position="145"/>
        <end position="234"/>
    </location>
</feature>
<proteinExistence type="predicted"/>
<gene>
    <name evidence="3" type="ORF">GH714_039140</name>
</gene>
<dbReference type="InterPro" id="IPR005162">
    <property type="entry name" value="Retrotrans_gag_dom"/>
</dbReference>
<sequence>MEGRVDSVEKNITDLQQLVSAMKLEQEQCMSSFQAVQDQRFSRIESLLSSMALGKSTVQEVDPSLQSPTHGTSTVHPVTPPAIVDAVGTSTLYPATQPVVVNDSSLAIKKVELPNFDGVDPVAWLARAEQYFAINNTREEMKVQLALVCMEGPALHWLRWLRLRTPNLSWSQLTLELLHRYGGNMRINPYERLSTLRQDSSVDAYIDAFVALVSQIEGLSDQQYLGFFLSGLRDDIRVRIHSQDSTDIFRTMTLARELELENQFLLQSASQLKQWNDSGIRWSPPGFSPKLDMGKQSYGASVITKPSPFLVFLNYKSYQYKNLQTTTLLVQLSLPFFPQQRHHLGHLPPSLATGAPDTTPTKNS</sequence>
<accession>A0A6A6KLV1</accession>
<reference evidence="3 4" key="1">
    <citation type="journal article" date="2020" name="Mol. Plant">
        <title>The Chromosome-Based Rubber Tree Genome Provides New Insights into Spurge Genome Evolution and Rubber Biosynthesis.</title>
        <authorList>
            <person name="Liu J."/>
            <person name="Shi C."/>
            <person name="Shi C.C."/>
            <person name="Li W."/>
            <person name="Zhang Q.J."/>
            <person name="Zhang Y."/>
            <person name="Li K."/>
            <person name="Lu H.F."/>
            <person name="Shi C."/>
            <person name="Zhu S.T."/>
            <person name="Xiao Z.Y."/>
            <person name="Nan H."/>
            <person name="Yue Y."/>
            <person name="Zhu X.G."/>
            <person name="Wu Y."/>
            <person name="Hong X.N."/>
            <person name="Fan G.Y."/>
            <person name="Tong Y."/>
            <person name="Zhang D."/>
            <person name="Mao C.L."/>
            <person name="Liu Y.L."/>
            <person name="Hao S.J."/>
            <person name="Liu W.Q."/>
            <person name="Lv M.Q."/>
            <person name="Zhang H.B."/>
            <person name="Liu Y."/>
            <person name="Hu-Tang G.R."/>
            <person name="Wang J.P."/>
            <person name="Wang J.H."/>
            <person name="Sun Y.H."/>
            <person name="Ni S.B."/>
            <person name="Chen W.B."/>
            <person name="Zhang X.C."/>
            <person name="Jiao Y.N."/>
            <person name="Eichler E.E."/>
            <person name="Li G.H."/>
            <person name="Liu X."/>
            <person name="Gao L.Z."/>
        </authorList>
    </citation>
    <scope>NUCLEOTIDE SEQUENCE [LARGE SCALE GENOMIC DNA]</scope>
    <source>
        <strain evidence="4">cv. GT1</strain>
        <tissue evidence="3">Leaf</tissue>
    </source>
</reference>
<dbReference type="EMBL" id="JAAGAX010000016">
    <property type="protein sequence ID" value="KAF2289912.1"/>
    <property type="molecule type" value="Genomic_DNA"/>
</dbReference>
<keyword evidence="4" id="KW-1185">Reference proteome</keyword>
<dbReference type="Proteomes" id="UP000467840">
    <property type="component" value="Chromosome 8"/>
</dbReference>
<dbReference type="AlphaFoldDB" id="A0A6A6KLV1"/>
<name>A0A6A6KLV1_HEVBR</name>
<evidence type="ECO:0000259" key="2">
    <source>
        <dbReference type="Pfam" id="PF03732"/>
    </source>
</evidence>
<organism evidence="3 4">
    <name type="scientific">Hevea brasiliensis</name>
    <name type="common">Para rubber tree</name>
    <name type="synonym">Siphonia brasiliensis</name>
    <dbReference type="NCBI Taxonomy" id="3981"/>
    <lineage>
        <taxon>Eukaryota</taxon>
        <taxon>Viridiplantae</taxon>
        <taxon>Streptophyta</taxon>
        <taxon>Embryophyta</taxon>
        <taxon>Tracheophyta</taxon>
        <taxon>Spermatophyta</taxon>
        <taxon>Magnoliopsida</taxon>
        <taxon>eudicotyledons</taxon>
        <taxon>Gunneridae</taxon>
        <taxon>Pentapetalae</taxon>
        <taxon>rosids</taxon>
        <taxon>fabids</taxon>
        <taxon>Malpighiales</taxon>
        <taxon>Euphorbiaceae</taxon>
        <taxon>Crotonoideae</taxon>
        <taxon>Micrandreae</taxon>
        <taxon>Hevea</taxon>
    </lineage>
</organism>